<dbReference type="Pfam" id="PF17293">
    <property type="entry name" value="Arm-DNA-bind_5"/>
    <property type="match status" value="1"/>
</dbReference>
<dbReference type="PANTHER" id="PTHR30349">
    <property type="entry name" value="PHAGE INTEGRASE-RELATED"/>
    <property type="match status" value="1"/>
</dbReference>
<dbReference type="Pfam" id="PF13102">
    <property type="entry name" value="Phage_int_SAM_5"/>
    <property type="match status" value="1"/>
</dbReference>
<dbReference type="InterPro" id="IPR025269">
    <property type="entry name" value="SAM-like_dom"/>
</dbReference>
<gene>
    <name evidence="5" type="ORF">KDU71_13830</name>
</gene>
<dbReference type="CDD" id="cd01185">
    <property type="entry name" value="INTN1_C_like"/>
    <property type="match status" value="1"/>
</dbReference>
<dbReference type="EMBL" id="JAGTAR010000021">
    <property type="protein sequence ID" value="MBR8536650.1"/>
    <property type="molecule type" value="Genomic_DNA"/>
</dbReference>
<dbReference type="InterPro" id="IPR002104">
    <property type="entry name" value="Integrase_catalytic"/>
</dbReference>
<name>A0A941F6K5_9BACT</name>
<keyword evidence="6" id="KW-1185">Reference proteome</keyword>
<evidence type="ECO:0000313" key="5">
    <source>
        <dbReference type="EMBL" id="MBR8536650.1"/>
    </source>
</evidence>
<dbReference type="SUPFAM" id="SSF56349">
    <property type="entry name" value="DNA breaking-rejoining enzymes"/>
    <property type="match status" value="1"/>
</dbReference>
<dbReference type="InterPro" id="IPR050090">
    <property type="entry name" value="Tyrosine_recombinase_XerCD"/>
</dbReference>
<dbReference type="Gene3D" id="1.10.150.130">
    <property type="match status" value="1"/>
</dbReference>
<dbReference type="GO" id="GO:0015074">
    <property type="term" value="P:DNA integration"/>
    <property type="evidence" value="ECO:0007669"/>
    <property type="project" value="InterPro"/>
</dbReference>
<protein>
    <submittedName>
        <fullName evidence="5">Site-specific integrase</fullName>
    </submittedName>
</protein>
<keyword evidence="3" id="KW-0233">DNA recombination</keyword>
<sequence length="415" mass="48135">MRLISCYVIKKTKAKKDGSCPIYIRVTLNQKRMELSTGIFISPNEWNEVAQKINPDVEGFQVYNNRLTKVTTDIFDIYNQLVSIGKPFDIGSIKRRYLGVNETPGILTIFDYYLNTIETNLGKGYAYQTLKHYRVSRTKLGEFINNQLSRKDCPVNEVNYDFLNRFDMYIKAEYGIHQNTAWNYHKHLRRVLNLAISLEHIKKNPYSKFKVKLEEAHRDFLTKDELFRLETKQIELERLATVRDVFVFACYTALAYSDIAKLNKSHLQQRNDGNLWIVINRTKTKSKCHIPLFSNAINILSKYADYPEALLKGRVLPVASNQRLNSYLKELANICSIKKNLTMHMARHTFATTVTLSNGVPIETVSKILGHRSLNVTQIYARVLETKISEDMNNLRQKLRLYAFNIRASIATTII</sequence>
<proteinExistence type="inferred from homology"/>
<evidence type="ECO:0000259" key="4">
    <source>
        <dbReference type="PROSITE" id="PS51898"/>
    </source>
</evidence>
<dbReference type="GO" id="GO:0003677">
    <property type="term" value="F:DNA binding"/>
    <property type="evidence" value="ECO:0007669"/>
    <property type="project" value="UniProtKB-KW"/>
</dbReference>
<dbReference type="Pfam" id="PF00589">
    <property type="entry name" value="Phage_integrase"/>
    <property type="match status" value="1"/>
</dbReference>
<reference evidence="5" key="1">
    <citation type="journal article" date="2018" name="Int. J. Syst. Evol. Microbiol.">
        <title>Carboxylicivirga sediminis sp. nov., isolated from coastal sediment.</title>
        <authorList>
            <person name="Wang F.Q."/>
            <person name="Ren L.H."/>
            <person name="Zou R.J."/>
            <person name="Sun Y.Z."/>
            <person name="Liu X.J."/>
            <person name="Jiang F."/>
            <person name="Liu L.J."/>
        </authorList>
    </citation>
    <scope>NUCLEOTIDE SEQUENCE</scope>
    <source>
        <strain evidence="5">JR1</strain>
    </source>
</reference>
<reference evidence="5" key="2">
    <citation type="submission" date="2021-04" db="EMBL/GenBank/DDBJ databases">
        <authorList>
            <person name="Zhang T."/>
            <person name="Zhang Y."/>
            <person name="Lu D."/>
            <person name="Zuo D."/>
            <person name="Du Z."/>
        </authorList>
    </citation>
    <scope>NUCLEOTIDE SEQUENCE</scope>
    <source>
        <strain evidence="5">JR1</strain>
    </source>
</reference>
<dbReference type="AlphaFoldDB" id="A0A941F6K5"/>
<dbReference type="RefSeq" id="WP_212191677.1">
    <property type="nucleotide sequence ID" value="NZ_JAGTAR010000021.1"/>
</dbReference>
<dbReference type="InterPro" id="IPR013762">
    <property type="entry name" value="Integrase-like_cat_sf"/>
</dbReference>
<dbReference type="Proteomes" id="UP000679220">
    <property type="component" value="Unassembled WGS sequence"/>
</dbReference>
<evidence type="ECO:0000313" key="6">
    <source>
        <dbReference type="Proteomes" id="UP000679220"/>
    </source>
</evidence>
<evidence type="ECO:0000256" key="2">
    <source>
        <dbReference type="ARBA" id="ARBA00023125"/>
    </source>
</evidence>
<dbReference type="InterPro" id="IPR035386">
    <property type="entry name" value="Arm-DNA-bind_5"/>
</dbReference>
<dbReference type="PANTHER" id="PTHR30349:SF64">
    <property type="entry name" value="PROPHAGE INTEGRASE INTD-RELATED"/>
    <property type="match status" value="1"/>
</dbReference>
<dbReference type="PROSITE" id="PS51898">
    <property type="entry name" value="TYR_RECOMBINASE"/>
    <property type="match status" value="1"/>
</dbReference>
<organism evidence="5 6">
    <name type="scientific">Carboxylicivirga sediminis</name>
    <dbReference type="NCBI Taxonomy" id="2006564"/>
    <lineage>
        <taxon>Bacteria</taxon>
        <taxon>Pseudomonadati</taxon>
        <taxon>Bacteroidota</taxon>
        <taxon>Bacteroidia</taxon>
        <taxon>Marinilabiliales</taxon>
        <taxon>Marinilabiliaceae</taxon>
        <taxon>Carboxylicivirga</taxon>
    </lineage>
</organism>
<dbReference type="Gene3D" id="1.10.443.10">
    <property type="entry name" value="Intergrase catalytic core"/>
    <property type="match status" value="1"/>
</dbReference>
<keyword evidence="2" id="KW-0238">DNA-binding</keyword>
<evidence type="ECO:0000256" key="1">
    <source>
        <dbReference type="ARBA" id="ARBA00008857"/>
    </source>
</evidence>
<dbReference type="GO" id="GO:0006310">
    <property type="term" value="P:DNA recombination"/>
    <property type="evidence" value="ECO:0007669"/>
    <property type="project" value="UniProtKB-KW"/>
</dbReference>
<comment type="caution">
    <text evidence="5">The sequence shown here is derived from an EMBL/GenBank/DDBJ whole genome shotgun (WGS) entry which is preliminary data.</text>
</comment>
<evidence type="ECO:0000256" key="3">
    <source>
        <dbReference type="ARBA" id="ARBA00023172"/>
    </source>
</evidence>
<comment type="similarity">
    <text evidence="1">Belongs to the 'phage' integrase family.</text>
</comment>
<accession>A0A941F6K5</accession>
<dbReference type="InterPro" id="IPR010998">
    <property type="entry name" value="Integrase_recombinase_N"/>
</dbReference>
<dbReference type="InterPro" id="IPR011010">
    <property type="entry name" value="DNA_brk_join_enz"/>
</dbReference>
<feature type="domain" description="Tyr recombinase" evidence="4">
    <location>
        <begin position="216"/>
        <end position="393"/>
    </location>
</feature>